<sequence length="55" mass="6245">MANLRKQAKETTTKTKKTVVKSSRTLIRSCKNGWAKLTKTITSSTRPRMHTIRLG</sequence>
<reference evidence="2" key="1">
    <citation type="submission" date="2020-09" db="EMBL/GenBank/DDBJ databases">
        <title>Genome-Enabled Discovery of Anthraquinone Biosynthesis in Senna tora.</title>
        <authorList>
            <person name="Kang S.-H."/>
            <person name="Pandey R.P."/>
            <person name="Lee C.-M."/>
            <person name="Sim J.-S."/>
            <person name="Jeong J.-T."/>
            <person name="Choi B.-S."/>
            <person name="Jung M."/>
            <person name="Ginzburg D."/>
            <person name="Zhao K."/>
            <person name="Won S.Y."/>
            <person name="Oh T.-J."/>
            <person name="Yu Y."/>
            <person name="Kim N.-H."/>
            <person name="Lee O.R."/>
            <person name="Lee T.-H."/>
            <person name="Bashyal P."/>
            <person name="Kim T.-S."/>
            <person name="Lee W.-H."/>
            <person name="Kawkins C."/>
            <person name="Kim C.-K."/>
            <person name="Kim J.S."/>
            <person name="Ahn B.O."/>
            <person name="Rhee S.Y."/>
            <person name="Sohng J.K."/>
        </authorList>
    </citation>
    <scope>NUCLEOTIDE SEQUENCE</scope>
    <source>
        <tissue evidence="2">Leaf</tissue>
    </source>
</reference>
<proteinExistence type="predicted"/>
<name>A0A834TQP1_9FABA</name>
<organism evidence="2 3">
    <name type="scientific">Senna tora</name>
    <dbReference type="NCBI Taxonomy" id="362788"/>
    <lineage>
        <taxon>Eukaryota</taxon>
        <taxon>Viridiplantae</taxon>
        <taxon>Streptophyta</taxon>
        <taxon>Embryophyta</taxon>
        <taxon>Tracheophyta</taxon>
        <taxon>Spermatophyta</taxon>
        <taxon>Magnoliopsida</taxon>
        <taxon>eudicotyledons</taxon>
        <taxon>Gunneridae</taxon>
        <taxon>Pentapetalae</taxon>
        <taxon>rosids</taxon>
        <taxon>fabids</taxon>
        <taxon>Fabales</taxon>
        <taxon>Fabaceae</taxon>
        <taxon>Caesalpinioideae</taxon>
        <taxon>Cassia clade</taxon>
        <taxon>Senna</taxon>
    </lineage>
</organism>
<gene>
    <name evidence="2" type="ORF">G2W53_016701</name>
</gene>
<accession>A0A834TQP1</accession>
<comment type="caution">
    <text evidence="2">The sequence shown here is derived from an EMBL/GenBank/DDBJ whole genome shotgun (WGS) entry which is preliminary data.</text>
</comment>
<dbReference type="Proteomes" id="UP000634136">
    <property type="component" value="Unassembled WGS sequence"/>
</dbReference>
<evidence type="ECO:0000313" key="3">
    <source>
        <dbReference type="Proteomes" id="UP000634136"/>
    </source>
</evidence>
<keyword evidence="3" id="KW-1185">Reference proteome</keyword>
<dbReference type="AlphaFoldDB" id="A0A834TQP1"/>
<dbReference type="EMBL" id="JAAIUW010000006">
    <property type="protein sequence ID" value="KAF7825537.1"/>
    <property type="molecule type" value="Genomic_DNA"/>
</dbReference>
<evidence type="ECO:0000313" key="2">
    <source>
        <dbReference type="EMBL" id="KAF7825537.1"/>
    </source>
</evidence>
<protein>
    <submittedName>
        <fullName evidence="2">Uncharacterized protein</fullName>
    </submittedName>
</protein>
<evidence type="ECO:0000256" key="1">
    <source>
        <dbReference type="SAM" id="MobiDB-lite"/>
    </source>
</evidence>
<feature type="region of interest" description="Disordered" evidence="1">
    <location>
        <begin position="1"/>
        <end position="20"/>
    </location>
</feature>